<comment type="caution">
    <text evidence="3">The sequence shown here is derived from an EMBL/GenBank/DDBJ whole genome shotgun (WGS) entry which is preliminary data.</text>
</comment>
<keyword evidence="1" id="KW-0134">Cell wall</keyword>
<evidence type="ECO:0000256" key="1">
    <source>
        <dbReference type="RuleBase" id="RU365023"/>
    </source>
</evidence>
<keyword evidence="1" id="KW-0964">Secreted</keyword>
<evidence type="ECO:0000313" key="3">
    <source>
        <dbReference type="EMBL" id="CAL0308363.1"/>
    </source>
</evidence>
<keyword evidence="4" id="KW-1185">Reference proteome</keyword>
<dbReference type="GO" id="GO:0009664">
    <property type="term" value="P:plant-type cell wall organization"/>
    <property type="evidence" value="ECO:0007669"/>
    <property type="project" value="InterPro"/>
</dbReference>
<dbReference type="Pfam" id="PF01357">
    <property type="entry name" value="Expansin_C"/>
    <property type="match status" value="1"/>
</dbReference>
<dbReference type="AlphaFoldDB" id="A0AAV1WH41"/>
<gene>
    <name evidence="3" type="ORF">LLUT_LOCUS9423</name>
</gene>
<reference evidence="3 4" key="1">
    <citation type="submission" date="2024-03" db="EMBL/GenBank/DDBJ databases">
        <authorList>
            <person name="Martinez-Hernandez J."/>
        </authorList>
    </citation>
    <scope>NUCLEOTIDE SEQUENCE [LARGE SCALE GENOMIC DNA]</scope>
</reference>
<dbReference type="Proteomes" id="UP001497480">
    <property type="component" value="Unassembled WGS sequence"/>
</dbReference>
<dbReference type="EMBL" id="CAXHTB010000006">
    <property type="protein sequence ID" value="CAL0308363.1"/>
    <property type="molecule type" value="Genomic_DNA"/>
</dbReference>
<dbReference type="GO" id="GO:0016020">
    <property type="term" value="C:membrane"/>
    <property type="evidence" value="ECO:0007669"/>
    <property type="project" value="UniProtKB-SubCell"/>
</dbReference>
<proteinExistence type="inferred from homology"/>
<organism evidence="3 4">
    <name type="scientific">Lupinus luteus</name>
    <name type="common">European yellow lupine</name>
    <dbReference type="NCBI Taxonomy" id="3873"/>
    <lineage>
        <taxon>Eukaryota</taxon>
        <taxon>Viridiplantae</taxon>
        <taxon>Streptophyta</taxon>
        <taxon>Embryophyta</taxon>
        <taxon>Tracheophyta</taxon>
        <taxon>Spermatophyta</taxon>
        <taxon>Magnoliopsida</taxon>
        <taxon>eudicotyledons</taxon>
        <taxon>Gunneridae</taxon>
        <taxon>Pentapetalae</taxon>
        <taxon>rosids</taxon>
        <taxon>fabids</taxon>
        <taxon>Fabales</taxon>
        <taxon>Fabaceae</taxon>
        <taxon>Papilionoideae</taxon>
        <taxon>50 kb inversion clade</taxon>
        <taxon>genistoids sensu lato</taxon>
        <taxon>core genistoids</taxon>
        <taxon>Genisteae</taxon>
        <taxon>Lupinus</taxon>
    </lineage>
</organism>
<feature type="domain" description="Expansin-like CBD" evidence="2">
    <location>
        <begin position="9"/>
        <end position="41"/>
    </location>
</feature>
<dbReference type="PRINTS" id="PR01226">
    <property type="entry name" value="EXPANSIN"/>
</dbReference>
<name>A0AAV1WH41_LUPLU</name>
<dbReference type="InterPro" id="IPR002963">
    <property type="entry name" value="Expansin"/>
</dbReference>
<keyword evidence="1" id="KW-0961">Cell wall biogenesis/degradation</keyword>
<comment type="function">
    <text evidence="1">Causes loosening and extension of plant cell walls by disrupting non-covalent bonding between cellulose microfibrils and matrix glucans. No enzymatic activity has been found.</text>
</comment>
<dbReference type="InterPro" id="IPR007117">
    <property type="entry name" value="Expansin_CBD"/>
</dbReference>
<accession>A0AAV1WH41</accession>
<protein>
    <recommendedName>
        <fullName evidence="1">Expansin</fullName>
    </recommendedName>
</protein>
<comment type="subcellular location">
    <subcellularLocation>
        <location evidence="1">Secreted</location>
        <location evidence="1">Cell wall</location>
    </subcellularLocation>
    <subcellularLocation>
        <location evidence="1">Membrane</location>
        <topology evidence="1">Peripheral membrane protein</topology>
    </subcellularLocation>
</comment>
<dbReference type="InterPro" id="IPR036749">
    <property type="entry name" value="Expansin_CBD_sf"/>
</dbReference>
<sequence length="110" mass="11836">MGWDGDRGVKFELKGNPYWILVLVYNVANVGDISSVSIKDSIREEKDMVDVSISHSFVSNVGEAGASVDIMQNEFKVSEPVPCVILNSSKIVGLDGARTGDACMAKKVTV</sequence>
<comment type="similarity">
    <text evidence="1">Belongs to the expansin family. Expansin A subfamily.</text>
</comment>
<evidence type="ECO:0000259" key="2">
    <source>
        <dbReference type="Pfam" id="PF01357"/>
    </source>
</evidence>
<dbReference type="SUPFAM" id="SSF49590">
    <property type="entry name" value="PHL pollen allergen"/>
    <property type="match status" value="1"/>
</dbReference>
<evidence type="ECO:0000313" key="4">
    <source>
        <dbReference type="Proteomes" id="UP001497480"/>
    </source>
</evidence>